<feature type="transmembrane region" description="Helical" evidence="5">
    <location>
        <begin position="155"/>
        <end position="173"/>
    </location>
</feature>
<organism evidence="7 8">
    <name type="scientific">Jeotgalibacillus malaysiensis</name>
    <dbReference type="NCBI Taxonomy" id="1508404"/>
    <lineage>
        <taxon>Bacteria</taxon>
        <taxon>Bacillati</taxon>
        <taxon>Bacillota</taxon>
        <taxon>Bacilli</taxon>
        <taxon>Bacillales</taxon>
        <taxon>Caryophanaceae</taxon>
        <taxon>Jeotgalibacillus</taxon>
    </lineage>
</organism>
<feature type="transmembrane region" description="Helical" evidence="5">
    <location>
        <begin position="254"/>
        <end position="270"/>
    </location>
</feature>
<evidence type="ECO:0000259" key="6">
    <source>
        <dbReference type="Pfam" id="PF04932"/>
    </source>
</evidence>
<keyword evidence="8" id="KW-1185">Reference proteome</keyword>
<proteinExistence type="predicted"/>
<dbReference type="Proteomes" id="UP000031449">
    <property type="component" value="Chromosome"/>
</dbReference>
<dbReference type="KEGG" id="jeo:JMA_29590"/>
<feature type="transmembrane region" description="Helical" evidence="5">
    <location>
        <begin position="231"/>
        <end position="248"/>
    </location>
</feature>
<dbReference type="AlphaFoldDB" id="A0A0B5AQ98"/>
<evidence type="ECO:0000256" key="4">
    <source>
        <dbReference type="ARBA" id="ARBA00023136"/>
    </source>
</evidence>
<feature type="transmembrane region" description="Helical" evidence="5">
    <location>
        <begin position="433"/>
        <end position="452"/>
    </location>
</feature>
<evidence type="ECO:0000256" key="3">
    <source>
        <dbReference type="ARBA" id="ARBA00022989"/>
    </source>
</evidence>
<keyword evidence="2 5" id="KW-0812">Transmembrane</keyword>
<sequence length="485" mass="55086">MSIRRNDVLFIAAGLLMILISTVMNFSAVGYIFTLAAALFTFFNPKKGLILLFLYMPVEPFVSEYNSGMMAFADAVIFSALLKVFWQNRKDIKSLFHFHWFEYGYLGFIAAGVIAALLNGVPPVSIIFQIRAFILFYLIFYLVKRLKVTKEDLRLVIWSTVSIFLLLIVQGVVEKLSVRGLFLPDTWQAWPLSAVNRIRIYGMLGNPNVLSIYMSFAFILFIYLKNRFTGKTAWLFAILAVMAMGTIVLTYSRGTWIGFGLGLVLYIFLTKRYRIVIETAKYLAISGLLFILPLNLLTTYIESTEAGQQKVGSIQQYDEGGQSNFSDRIGNTFSDDTIRSSEEAGRMYIVKKGFEVFLDHPVIGTGFSTYGDSASLSRGSVIYEEYEVTHNFYSDNQYIQVIVQTGIIGVALFALFLLGMLKELYSRRKESRFYIYMAGVLIGSFFMGLVYNLWENDIFALIFFASMGLALNMHQPVKQLDIPEK</sequence>
<dbReference type="Pfam" id="PF04932">
    <property type="entry name" value="Wzy_C"/>
    <property type="match status" value="1"/>
</dbReference>
<dbReference type="EMBL" id="CP009416">
    <property type="protein sequence ID" value="AJD92276.1"/>
    <property type="molecule type" value="Genomic_DNA"/>
</dbReference>
<evidence type="ECO:0000313" key="8">
    <source>
        <dbReference type="Proteomes" id="UP000031449"/>
    </source>
</evidence>
<dbReference type="BioCyc" id="JESP1508404:G14D9-12240-MONOMER"/>
<feature type="transmembrane region" description="Helical" evidence="5">
    <location>
        <begin position="65"/>
        <end position="86"/>
    </location>
</feature>
<keyword evidence="4 5" id="KW-0472">Membrane</keyword>
<dbReference type="GO" id="GO:0016020">
    <property type="term" value="C:membrane"/>
    <property type="evidence" value="ECO:0007669"/>
    <property type="project" value="UniProtKB-SubCell"/>
</dbReference>
<feature type="transmembrane region" description="Helical" evidence="5">
    <location>
        <begin position="124"/>
        <end position="143"/>
    </location>
</feature>
<dbReference type="PANTHER" id="PTHR37422">
    <property type="entry name" value="TEICHURONIC ACID BIOSYNTHESIS PROTEIN TUAE"/>
    <property type="match status" value="1"/>
</dbReference>
<evidence type="ECO:0000256" key="5">
    <source>
        <dbReference type="SAM" id="Phobius"/>
    </source>
</evidence>
<feature type="transmembrane region" description="Helical" evidence="5">
    <location>
        <begin position="282"/>
        <end position="301"/>
    </location>
</feature>
<keyword evidence="3 5" id="KW-1133">Transmembrane helix</keyword>
<evidence type="ECO:0000256" key="1">
    <source>
        <dbReference type="ARBA" id="ARBA00004141"/>
    </source>
</evidence>
<dbReference type="STRING" id="1508404.JMA_29590"/>
<dbReference type="InterPro" id="IPR007016">
    <property type="entry name" value="O-antigen_ligase-rel_domated"/>
</dbReference>
<feature type="domain" description="O-antigen ligase-related" evidence="6">
    <location>
        <begin position="239"/>
        <end position="414"/>
    </location>
</feature>
<dbReference type="PANTHER" id="PTHR37422:SF13">
    <property type="entry name" value="LIPOPOLYSACCHARIDE BIOSYNTHESIS PROTEIN PA4999-RELATED"/>
    <property type="match status" value="1"/>
</dbReference>
<protein>
    <recommendedName>
        <fullName evidence="6">O-antigen ligase-related domain-containing protein</fullName>
    </recommendedName>
</protein>
<evidence type="ECO:0000313" key="7">
    <source>
        <dbReference type="EMBL" id="AJD92276.1"/>
    </source>
</evidence>
<dbReference type="HOGENOM" id="CLU_596731_0_0_9"/>
<comment type="subcellular location">
    <subcellularLocation>
        <location evidence="1">Membrane</location>
        <topology evidence="1">Multi-pass membrane protein</topology>
    </subcellularLocation>
</comment>
<feature type="transmembrane region" description="Helical" evidence="5">
    <location>
        <begin position="398"/>
        <end position="421"/>
    </location>
</feature>
<evidence type="ECO:0000256" key="2">
    <source>
        <dbReference type="ARBA" id="ARBA00022692"/>
    </source>
</evidence>
<feature type="transmembrane region" description="Helical" evidence="5">
    <location>
        <begin position="98"/>
        <end position="118"/>
    </location>
</feature>
<gene>
    <name evidence="7" type="ORF">JMA_29590</name>
</gene>
<accession>A0A0B5AQ98</accession>
<reference evidence="7 8" key="1">
    <citation type="submission" date="2014-08" db="EMBL/GenBank/DDBJ databases">
        <title>Complete genome of a marine bacteria Jeotgalibacillus malaysiensis.</title>
        <authorList>
            <person name="Yaakop A.S."/>
            <person name="Chan K.-G."/>
            <person name="Goh K.M."/>
        </authorList>
    </citation>
    <scope>NUCLEOTIDE SEQUENCE [LARGE SCALE GENOMIC DNA]</scope>
    <source>
        <strain evidence="7 8">D5</strain>
    </source>
</reference>
<dbReference type="InterPro" id="IPR051533">
    <property type="entry name" value="WaaL-like"/>
</dbReference>
<feature type="transmembrane region" description="Helical" evidence="5">
    <location>
        <begin position="12"/>
        <end position="45"/>
    </location>
</feature>
<name>A0A0B5AQ98_9BACL</name>
<feature type="transmembrane region" description="Helical" evidence="5">
    <location>
        <begin position="200"/>
        <end position="224"/>
    </location>
</feature>